<gene>
    <name evidence="3" type="ORF">FPLFYP42_01855</name>
</gene>
<evidence type="ECO:0000313" key="3">
    <source>
        <dbReference type="EMBL" id="VYU29978.1"/>
    </source>
</evidence>
<dbReference type="InterPro" id="IPR038109">
    <property type="entry name" value="DNA_bind_recomb_sf"/>
</dbReference>
<dbReference type="GO" id="GO:0000150">
    <property type="term" value="F:DNA strand exchange activity"/>
    <property type="evidence" value="ECO:0007669"/>
    <property type="project" value="InterPro"/>
</dbReference>
<dbReference type="PANTHER" id="PTHR30461:SF23">
    <property type="entry name" value="DNA RECOMBINASE-RELATED"/>
    <property type="match status" value="1"/>
</dbReference>
<dbReference type="InterPro" id="IPR050639">
    <property type="entry name" value="SSR_resolvase"/>
</dbReference>
<dbReference type="SUPFAM" id="SSF53041">
    <property type="entry name" value="Resolvase-like"/>
    <property type="match status" value="1"/>
</dbReference>
<dbReference type="Gene3D" id="3.90.1750.20">
    <property type="entry name" value="Putative Large Serine Recombinase, Chain B, Domain 2"/>
    <property type="match status" value="1"/>
</dbReference>
<accession>A0A6N3DRN6</accession>
<feature type="domain" description="Resolvase/invertase-type recombinase catalytic" evidence="1">
    <location>
        <begin position="49"/>
        <end position="199"/>
    </location>
</feature>
<dbReference type="CDD" id="cd00338">
    <property type="entry name" value="Ser_Recombinase"/>
    <property type="match status" value="1"/>
</dbReference>
<dbReference type="InterPro" id="IPR011109">
    <property type="entry name" value="DNA_bind_recombinase_dom"/>
</dbReference>
<dbReference type="GO" id="GO:0003677">
    <property type="term" value="F:DNA binding"/>
    <property type="evidence" value="ECO:0007669"/>
    <property type="project" value="InterPro"/>
</dbReference>
<evidence type="ECO:0000259" key="2">
    <source>
        <dbReference type="PROSITE" id="PS51737"/>
    </source>
</evidence>
<proteinExistence type="predicted"/>
<dbReference type="PROSITE" id="PS51737">
    <property type="entry name" value="RECOMBINASE_DNA_BIND"/>
    <property type="match status" value="1"/>
</dbReference>
<organism evidence="3">
    <name type="scientific">Flavonifractor plautii</name>
    <name type="common">Fusobacterium plautii</name>
    <dbReference type="NCBI Taxonomy" id="292800"/>
    <lineage>
        <taxon>Bacteria</taxon>
        <taxon>Bacillati</taxon>
        <taxon>Bacillota</taxon>
        <taxon>Clostridia</taxon>
        <taxon>Eubacteriales</taxon>
        <taxon>Oscillospiraceae</taxon>
        <taxon>Flavonifractor</taxon>
    </lineage>
</organism>
<dbReference type="SMART" id="SM00857">
    <property type="entry name" value="Resolvase"/>
    <property type="match status" value="1"/>
</dbReference>
<dbReference type="EMBL" id="CACRUB010000031">
    <property type="protein sequence ID" value="VYU29978.1"/>
    <property type="molecule type" value="Genomic_DNA"/>
</dbReference>
<dbReference type="Gene3D" id="3.40.50.1390">
    <property type="entry name" value="Resolvase, N-terminal catalytic domain"/>
    <property type="match status" value="1"/>
</dbReference>
<evidence type="ECO:0008006" key="4">
    <source>
        <dbReference type="Google" id="ProtNLM"/>
    </source>
</evidence>
<dbReference type="Pfam" id="PF00239">
    <property type="entry name" value="Resolvase"/>
    <property type="match status" value="1"/>
</dbReference>
<dbReference type="InterPro" id="IPR036162">
    <property type="entry name" value="Resolvase-like_N_sf"/>
</dbReference>
<dbReference type="InterPro" id="IPR006119">
    <property type="entry name" value="Resolv_N"/>
</dbReference>
<sequence>MIDKSIQEAKREEKERVRRRMKVKVDPTKYEYIPAKQTLDYYDNEAHLRVVIYVRVSTDNVKQTTSFELQKKYYEDFVTRHPNWDLVAIYQDEGISGTSLRKRDGFNRMIADAKAGLFDIIITKSVSRFARNVIITIGMVRELAELRPPVGVFFESECIFSLNDDSQMALSFQATMAEEESHTRSRSMETSLRMRLDNGIPLTPKLLGFSHNSDGELVVNPEEAPTAKLAFFMYLYGYSTKQIAETFEALGRRTYLGNVKWTSNAIIQILRNERYCGDVLTRKTFTPDYHTHLARKNRGERPQSRYFDHHDSIVSRDDFIAVQKLLDNAKYGNKSFLPELRVIESGMLKGFVCVNPRWAGFKVNDYIQAAQSVYCVENSEDDEHTSDNEVYQIEVNAGDFDFRGFEIARHELFDHQNRPAVTVVDKKMTFSTECVRKFEAQNYIELLINPLERKLAIRPTDKKNRNGICFSKSINGVYGPRTIPTAAFSDTLFSLMSWRTGCRYRIFGALYENAEEKAYIFNAADAEVYIKSYLVTEEIDSDTTIPESEQADIIRAVPEAWTRSFGVPFYLRERSIHELENQSEQDWKLYIEGQLFSTGRPLNMTSYEELRQYIRQELSAAPVKEG</sequence>
<reference evidence="3" key="1">
    <citation type="submission" date="2019-11" db="EMBL/GenBank/DDBJ databases">
        <authorList>
            <person name="Feng L."/>
        </authorList>
    </citation>
    <scope>NUCLEOTIDE SEQUENCE</scope>
    <source>
        <strain evidence="3">FplautiiLFYP42</strain>
    </source>
</reference>
<dbReference type="AlphaFoldDB" id="A0A6N3DRN6"/>
<name>A0A6N3DRN6_FLAPL</name>
<dbReference type="PANTHER" id="PTHR30461">
    <property type="entry name" value="DNA-INVERTASE FROM LAMBDOID PROPHAGE"/>
    <property type="match status" value="1"/>
</dbReference>
<dbReference type="RefSeq" id="WP_156621588.1">
    <property type="nucleotide sequence ID" value="NZ_CACRUB010000031.1"/>
</dbReference>
<protein>
    <recommendedName>
        <fullName evidence="4">Recombinase family protein</fullName>
    </recommendedName>
</protein>
<evidence type="ECO:0000259" key="1">
    <source>
        <dbReference type="PROSITE" id="PS51736"/>
    </source>
</evidence>
<feature type="domain" description="Recombinase" evidence="2">
    <location>
        <begin position="206"/>
        <end position="332"/>
    </location>
</feature>
<dbReference type="PROSITE" id="PS51736">
    <property type="entry name" value="RECOMBINASES_3"/>
    <property type="match status" value="1"/>
</dbReference>
<dbReference type="Pfam" id="PF07508">
    <property type="entry name" value="Recombinase"/>
    <property type="match status" value="1"/>
</dbReference>